<protein>
    <recommendedName>
        <fullName evidence="7">BZIP domain-containing protein</fullName>
    </recommendedName>
</protein>
<dbReference type="OrthoDB" id="295274at2759"/>
<feature type="compositionally biased region" description="Basic residues" evidence="6">
    <location>
        <begin position="148"/>
        <end position="162"/>
    </location>
</feature>
<keyword evidence="4" id="KW-0804">Transcription</keyword>
<dbReference type="GO" id="GO:0003700">
    <property type="term" value="F:DNA-binding transcription factor activity"/>
    <property type="evidence" value="ECO:0007669"/>
    <property type="project" value="InterPro"/>
</dbReference>
<dbReference type="EMBL" id="KL648504">
    <property type="protein sequence ID" value="KEY69915.1"/>
    <property type="molecule type" value="Genomic_DNA"/>
</dbReference>
<sequence length="473" mass="53804">MPSPSLELDGESPLVDSSAGTIHHLPWHVGIGVEEVPQLQFQLQLQHPYQLQLQHQHQHQPQYQAQHQYSSPSSYPTWSSPATPAETTVDTPQQFQTPAALPCNSTGYFPQQAYAQLQQDQQGTYRTVEDHPSNHQHLQNHQNQQHQQHQHHQHQQQRRRRQQQQQQQQQHHYHQELPEHTGNQGAIPQQTLEPHPRMPTRKRSGPGPTLDVSDKQPKTASSPRRQRRQTQQQPQKSASQTQQKQPRQQKADEAKPKKRGRKPKYVTVDPSPPASDDEELQGLDDDGASLPDGPQRTHVLERNRVAATKCRLRKRDEASALASREQTVEDQNRYLSSCFDSLVSEVLQLKTELLRHTDCGCVLIQRYIAHEAKKTVENMTGVSEQSSQWSDPFTTSSRGSVDYSNISPTNPEQGHEYYSLPWDQAPPAHGRPQQMEYYHACSKSQNQSVPSPAGLDPFHGPRMGTLAQDMPVT</sequence>
<dbReference type="InterPro" id="IPR004827">
    <property type="entry name" value="bZIP"/>
</dbReference>
<keyword evidence="2" id="KW-0805">Transcription regulation</keyword>
<evidence type="ECO:0000256" key="4">
    <source>
        <dbReference type="ARBA" id="ARBA00023163"/>
    </source>
</evidence>
<dbReference type="HOGENOM" id="CLU_585494_0_0_1"/>
<feature type="compositionally biased region" description="Polar residues" evidence="6">
    <location>
        <begin position="181"/>
        <end position="192"/>
    </location>
</feature>
<dbReference type="InterPro" id="IPR046347">
    <property type="entry name" value="bZIP_sf"/>
</dbReference>
<name>A0A084AX86_STACB</name>
<dbReference type="Gene3D" id="1.20.5.170">
    <property type="match status" value="1"/>
</dbReference>
<dbReference type="GO" id="GO:0003677">
    <property type="term" value="F:DNA binding"/>
    <property type="evidence" value="ECO:0007669"/>
    <property type="project" value="UniProtKB-KW"/>
</dbReference>
<evidence type="ECO:0000256" key="3">
    <source>
        <dbReference type="ARBA" id="ARBA00023125"/>
    </source>
</evidence>
<evidence type="ECO:0000256" key="6">
    <source>
        <dbReference type="SAM" id="MobiDB-lite"/>
    </source>
</evidence>
<evidence type="ECO:0000313" key="8">
    <source>
        <dbReference type="EMBL" id="KEY69915.1"/>
    </source>
</evidence>
<feature type="region of interest" description="Disordered" evidence="6">
    <location>
        <begin position="54"/>
        <end position="104"/>
    </location>
</feature>
<feature type="compositionally biased region" description="Low complexity" evidence="6">
    <location>
        <begin position="229"/>
        <end position="248"/>
    </location>
</feature>
<evidence type="ECO:0000256" key="1">
    <source>
        <dbReference type="ARBA" id="ARBA00004123"/>
    </source>
</evidence>
<organism evidence="8 9">
    <name type="scientific">Stachybotrys chartarum (strain CBS 109288 / IBT 7711)</name>
    <name type="common">Toxic black mold</name>
    <name type="synonym">Stilbospora chartarum</name>
    <dbReference type="NCBI Taxonomy" id="1280523"/>
    <lineage>
        <taxon>Eukaryota</taxon>
        <taxon>Fungi</taxon>
        <taxon>Dikarya</taxon>
        <taxon>Ascomycota</taxon>
        <taxon>Pezizomycotina</taxon>
        <taxon>Sordariomycetes</taxon>
        <taxon>Hypocreomycetidae</taxon>
        <taxon>Hypocreales</taxon>
        <taxon>Stachybotryaceae</taxon>
        <taxon>Stachybotrys</taxon>
    </lineage>
</organism>
<keyword evidence="9" id="KW-1185">Reference proteome</keyword>
<keyword evidence="5" id="KW-0539">Nucleus</keyword>
<feature type="region of interest" description="Disordered" evidence="6">
    <location>
        <begin position="383"/>
        <end position="431"/>
    </location>
</feature>
<comment type="subcellular location">
    <subcellularLocation>
        <location evidence="1">Nucleus</location>
    </subcellularLocation>
</comment>
<dbReference type="Proteomes" id="UP000028045">
    <property type="component" value="Unassembled WGS sequence"/>
</dbReference>
<dbReference type="PRINTS" id="PR00043">
    <property type="entry name" value="LEUZIPPRJUN"/>
</dbReference>
<accession>A0A084AX86</accession>
<dbReference type="CDD" id="cd14687">
    <property type="entry name" value="bZIP_ATF2"/>
    <property type="match status" value="1"/>
</dbReference>
<dbReference type="PROSITE" id="PS50217">
    <property type="entry name" value="BZIP"/>
    <property type="match status" value="1"/>
</dbReference>
<reference evidence="8 9" key="1">
    <citation type="journal article" date="2014" name="BMC Genomics">
        <title>Comparative genome sequencing reveals chemotype-specific gene clusters in the toxigenic black mold Stachybotrys.</title>
        <authorList>
            <person name="Semeiks J."/>
            <person name="Borek D."/>
            <person name="Otwinowski Z."/>
            <person name="Grishin N.V."/>
        </authorList>
    </citation>
    <scope>NUCLEOTIDE SEQUENCE [LARGE SCALE GENOMIC DNA]</scope>
    <source>
        <strain evidence="9">CBS 109288 / IBT 7711</strain>
    </source>
</reference>
<evidence type="ECO:0000256" key="2">
    <source>
        <dbReference type="ARBA" id="ARBA00023015"/>
    </source>
</evidence>
<proteinExistence type="predicted"/>
<feature type="compositionally biased region" description="Polar residues" evidence="6">
    <location>
        <begin position="86"/>
        <end position="104"/>
    </location>
</feature>
<evidence type="ECO:0000313" key="9">
    <source>
        <dbReference type="Proteomes" id="UP000028045"/>
    </source>
</evidence>
<dbReference type="AlphaFoldDB" id="A0A084AX86"/>
<dbReference type="InterPro" id="IPR002112">
    <property type="entry name" value="Leuzip_Jun"/>
</dbReference>
<gene>
    <name evidence="8" type="ORF">S7711_09015</name>
</gene>
<feature type="domain" description="BZIP" evidence="7">
    <location>
        <begin position="293"/>
        <end position="356"/>
    </location>
</feature>
<feature type="region of interest" description="Disordered" evidence="6">
    <location>
        <begin position="443"/>
        <end position="473"/>
    </location>
</feature>
<dbReference type="SMART" id="SM00338">
    <property type="entry name" value="BRLZ"/>
    <property type="match status" value="1"/>
</dbReference>
<dbReference type="PANTHER" id="PTHR19304">
    <property type="entry name" value="CYCLIC-AMP RESPONSE ELEMENT BINDING PROTEIN"/>
    <property type="match status" value="1"/>
</dbReference>
<keyword evidence="3" id="KW-0238">DNA-binding</keyword>
<evidence type="ECO:0000259" key="7">
    <source>
        <dbReference type="PROSITE" id="PS50217"/>
    </source>
</evidence>
<dbReference type="Pfam" id="PF00170">
    <property type="entry name" value="bZIP_1"/>
    <property type="match status" value="1"/>
</dbReference>
<dbReference type="InterPro" id="IPR051027">
    <property type="entry name" value="bZIP_transcription_factors"/>
</dbReference>
<dbReference type="GO" id="GO:0005634">
    <property type="term" value="C:nucleus"/>
    <property type="evidence" value="ECO:0007669"/>
    <property type="project" value="UniProtKB-SubCell"/>
</dbReference>
<feature type="compositionally biased region" description="Low complexity" evidence="6">
    <location>
        <begin position="54"/>
        <end position="85"/>
    </location>
</feature>
<feature type="compositionally biased region" description="Acidic residues" evidence="6">
    <location>
        <begin position="275"/>
        <end position="287"/>
    </location>
</feature>
<feature type="compositionally biased region" description="Low complexity" evidence="6">
    <location>
        <begin position="135"/>
        <end position="147"/>
    </location>
</feature>
<feature type="compositionally biased region" description="Polar residues" evidence="6">
    <location>
        <begin position="383"/>
        <end position="412"/>
    </location>
</feature>
<dbReference type="SUPFAM" id="SSF57959">
    <property type="entry name" value="Leucine zipper domain"/>
    <property type="match status" value="1"/>
</dbReference>
<feature type="region of interest" description="Disordered" evidence="6">
    <location>
        <begin position="117"/>
        <end position="298"/>
    </location>
</feature>
<evidence type="ECO:0000256" key="5">
    <source>
        <dbReference type="ARBA" id="ARBA00023242"/>
    </source>
</evidence>